<feature type="domain" description="HTH marR-type" evidence="1">
    <location>
        <begin position="1"/>
        <end position="142"/>
    </location>
</feature>
<dbReference type="Gene3D" id="1.10.10.10">
    <property type="entry name" value="Winged helix-like DNA-binding domain superfamily/Winged helix DNA-binding domain"/>
    <property type="match status" value="1"/>
</dbReference>
<dbReference type="EMBL" id="QEEX01000001">
    <property type="protein sequence ID" value="PWB98541.1"/>
    <property type="molecule type" value="Genomic_DNA"/>
</dbReference>
<dbReference type="SUPFAM" id="SSF46785">
    <property type="entry name" value="Winged helix' DNA-binding domain"/>
    <property type="match status" value="1"/>
</dbReference>
<dbReference type="InterPro" id="IPR036388">
    <property type="entry name" value="WH-like_DNA-bd_sf"/>
</dbReference>
<dbReference type="Pfam" id="PF12802">
    <property type="entry name" value="MarR_2"/>
    <property type="match status" value="1"/>
</dbReference>
<dbReference type="InterPro" id="IPR039422">
    <property type="entry name" value="MarR/SlyA-like"/>
</dbReference>
<dbReference type="AlphaFoldDB" id="A0A2U1T3S4"/>
<comment type="caution">
    <text evidence="2">The sequence shown here is derived from an EMBL/GenBank/DDBJ whole genome shotgun (WGS) entry which is preliminary data.</text>
</comment>
<evidence type="ECO:0000313" key="3">
    <source>
        <dbReference type="Proteomes" id="UP000244978"/>
    </source>
</evidence>
<dbReference type="PROSITE" id="PS50995">
    <property type="entry name" value="HTH_MARR_2"/>
    <property type="match status" value="1"/>
</dbReference>
<dbReference type="PANTHER" id="PTHR33164:SF104">
    <property type="entry name" value="TRANSCRIPTIONAL REGULATORY PROTEIN"/>
    <property type="match status" value="1"/>
</dbReference>
<dbReference type="RefSeq" id="WP_108514686.1">
    <property type="nucleotide sequence ID" value="NZ_CP026951.1"/>
</dbReference>
<reference evidence="3" key="1">
    <citation type="submission" date="2018-04" db="EMBL/GenBank/DDBJ databases">
        <authorList>
            <person name="Liu S."/>
            <person name="Wang Z."/>
            <person name="Li J."/>
        </authorList>
    </citation>
    <scope>NUCLEOTIDE SEQUENCE [LARGE SCALE GENOMIC DNA]</scope>
    <source>
        <strain evidence="3">S1194</strain>
    </source>
</reference>
<name>A0A2U1T3S4_9MICO</name>
<dbReference type="Proteomes" id="UP000244978">
    <property type="component" value="Unassembled WGS sequence"/>
</dbReference>
<sequence>MATKASAVTAWEALFRAQVAVMRRLSAEFPTNEISLVEYDVLFNLARHAERAMRIRDLVDDLLITQPSVSRLVDRLAARGLITKSPDPRDARGVVVALTDDGYDLFRRVAVEHSASISTAVGSALTEPELAHLTALCDKLRAGVKRR</sequence>
<dbReference type="OrthoDB" id="3178168at2"/>
<organism evidence="2 3">
    <name type="scientific">Homoserinimonas hongtaonis</name>
    <dbReference type="NCBI Taxonomy" id="2079791"/>
    <lineage>
        <taxon>Bacteria</taxon>
        <taxon>Bacillati</taxon>
        <taxon>Actinomycetota</taxon>
        <taxon>Actinomycetes</taxon>
        <taxon>Micrococcales</taxon>
        <taxon>Microbacteriaceae</taxon>
        <taxon>Homoserinimonas</taxon>
    </lineage>
</organism>
<keyword evidence="3" id="KW-1185">Reference proteome</keyword>
<protein>
    <submittedName>
        <fullName evidence="2">MarR family transcriptional regulator</fullName>
    </submittedName>
</protein>
<dbReference type="PANTHER" id="PTHR33164">
    <property type="entry name" value="TRANSCRIPTIONAL REGULATOR, MARR FAMILY"/>
    <property type="match status" value="1"/>
</dbReference>
<evidence type="ECO:0000259" key="1">
    <source>
        <dbReference type="PROSITE" id="PS50995"/>
    </source>
</evidence>
<dbReference type="InterPro" id="IPR036390">
    <property type="entry name" value="WH_DNA-bd_sf"/>
</dbReference>
<dbReference type="GO" id="GO:0003700">
    <property type="term" value="F:DNA-binding transcription factor activity"/>
    <property type="evidence" value="ECO:0007669"/>
    <property type="project" value="InterPro"/>
</dbReference>
<evidence type="ECO:0000313" key="2">
    <source>
        <dbReference type="EMBL" id="PWB98541.1"/>
    </source>
</evidence>
<proteinExistence type="predicted"/>
<dbReference type="PRINTS" id="PR00598">
    <property type="entry name" value="HTHMARR"/>
</dbReference>
<accession>A0A2U1T3S4</accession>
<gene>
    <name evidence="2" type="ORF">DF220_09230</name>
</gene>
<dbReference type="KEGG" id="salc:C2138_00575"/>
<dbReference type="SMART" id="SM00347">
    <property type="entry name" value="HTH_MARR"/>
    <property type="match status" value="1"/>
</dbReference>
<dbReference type="GO" id="GO:0006950">
    <property type="term" value="P:response to stress"/>
    <property type="evidence" value="ECO:0007669"/>
    <property type="project" value="TreeGrafter"/>
</dbReference>
<dbReference type="InterPro" id="IPR000835">
    <property type="entry name" value="HTH_MarR-typ"/>
</dbReference>